<feature type="region of interest" description="Disordered" evidence="1">
    <location>
        <begin position="93"/>
        <end position="112"/>
    </location>
</feature>
<reference evidence="4" key="1">
    <citation type="submission" date="2016-06" db="UniProtKB">
        <authorList>
            <consortium name="WormBaseParasite"/>
        </authorList>
    </citation>
    <scope>IDENTIFICATION</scope>
</reference>
<proteinExistence type="predicted"/>
<dbReference type="EMBL" id="UYRT01090479">
    <property type="protein sequence ID" value="VDN36109.1"/>
    <property type="molecule type" value="Genomic_DNA"/>
</dbReference>
<evidence type="ECO:0000313" key="3">
    <source>
        <dbReference type="Proteomes" id="UP000271098"/>
    </source>
</evidence>
<evidence type="ECO:0000256" key="1">
    <source>
        <dbReference type="SAM" id="MobiDB-lite"/>
    </source>
</evidence>
<dbReference type="Proteomes" id="UP000271098">
    <property type="component" value="Unassembled WGS sequence"/>
</dbReference>
<accession>A0A183EHM4</accession>
<name>A0A183EHM4_9BILA</name>
<dbReference type="OrthoDB" id="5833265at2759"/>
<reference evidence="2 3" key="2">
    <citation type="submission" date="2018-11" db="EMBL/GenBank/DDBJ databases">
        <authorList>
            <consortium name="Pathogen Informatics"/>
        </authorList>
    </citation>
    <scope>NUCLEOTIDE SEQUENCE [LARGE SCALE GENOMIC DNA]</scope>
</reference>
<gene>
    <name evidence="2" type="ORF">GPUH_LOCUS20465</name>
</gene>
<protein>
    <submittedName>
        <fullName evidence="2 4">Uncharacterized protein</fullName>
    </submittedName>
</protein>
<dbReference type="AlphaFoldDB" id="A0A183EHM4"/>
<evidence type="ECO:0000313" key="2">
    <source>
        <dbReference type="EMBL" id="VDN36109.1"/>
    </source>
</evidence>
<evidence type="ECO:0000313" key="4">
    <source>
        <dbReference type="WBParaSite" id="GPUH_0002049001-mRNA-1"/>
    </source>
</evidence>
<sequence length="165" mass="18427">MYYFVGAGGLGVLDRLRKLFGNRRRRRHVGERVLNDTLNGIYRTDDGAGDFSASDEEMGRHTGNHRMPAYKAAMLRVCQLQLKICSKLIELASPSSPQPSPPPAVAVPGRSRPSTLKRLAGRYILRHSVTGPNGLARIFRHEAQFSDEDDDSEAHYQQVLPDELI</sequence>
<keyword evidence="3" id="KW-1185">Reference proteome</keyword>
<feature type="compositionally biased region" description="Pro residues" evidence="1">
    <location>
        <begin position="96"/>
        <end position="105"/>
    </location>
</feature>
<organism evidence="4">
    <name type="scientific">Gongylonema pulchrum</name>
    <dbReference type="NCBI Taxonomy" id="637853"/>
    <lineage>
        <taxon>Eukaryota</taxon>
        <taxon>Metazoa</taxon>
        <taxon>Ecdysozoa</taxon>
        <taxon>Nematoda</taxon>
        <taxon>Chromadorea</taxon>
        <taxon>Rhabditida</taxon>
        <taxon>Spirurina</taxon>
        <taxon>Spiruromorpha</taxon>
        <taxon>Spiruroidea</taxon>
        <taxon>Gongylonematidae</taxon>
        <taxon>Gongylonema</taxon>
    </lineage>
</organism>
<dbReference type="WBParaSite" id="GPUH_0002049001-mRNA-1">
    <property type="protein sequence ID" value="GPUH_0002049001-mRNA-1"/>
    <property type="gene ID" value="GPUH_0002049001"/>
</dbReference>